<protein>
    <recommendedName>
        <fullName evidence="10">Major facilitator superfamily (MFS) profile domain-containing protein</fullName>
    </recommendedName>
</protein>
<feature type="transmembrane region" description="Helical" evidence="6">
    <location>
        <begin position="230"/>
        <end position="255"/>
    </location>
</feature>
<keyword evidence="4 6" id="KW-1133">Transmembrane helix</keyword>
<dbReference type="InterPro" id="IPR036259">
    <property type="entry name" value="MFS_trans_sf"/>
</dbReference>
<keyword evidence="5 6" id="KW-0472">Membrane</keyword>
<evidence type="ECO:0008006" key="10">
    <source>
        <dbReference type="Google" id="ProtNLM"/>
    </source>
</evidence>
<evidence type="ECO:0000313" key="7">
    <source>
        <dbReference type="EMBL" id="CAF1342111.1"/>
    </source>
</evidence>
<dbReference type="Proteomes" id="UP000681722">
    <property type="component" value="Unassembled WGS sequence"/>
</dbReference>
<feature type="transmembrane region" description="Helical" evidence="6">
    <location>
        <begin position="267"/>
        <end position="285"/>
    </location>
</feature>
<evidence type="ECO:0000256" key="1">
    <source>
        <dbReference type="ARBA" id="ARBA00004141"/>
    </source>
</evidence>
<dbReference type="Pfam" id="PF07690">
    <property type="entry name" value="MFS_1"/>
    <property type="match status" value="1"/>
</dbReference>
<keyword evidence="3 6" id="KW-0812">Transmembrane</keyword>
<comment type="subcellular location">
    <subcellularLocation>
        <location evidence="1">Membrane</location>
        <topology evidence="1">Multi-pass membrane protein</topology>
    </subcellularLocation>
</comment>
<proteinExistence type="predicted"/>
<evidence type="ECO:0000256" key="6">
    <source>
        <dbReference type="SAM" id="Phobius"/>
    </source>
</evidence>
<dbReference type="InterPro" id="IPR011701">
    <property type="entry name" value="MFS"/>
</dbReference>
<sequence length="424" mass="47307">MDCDVAVLKSFKSLKNISVQQDQSPERTSSLVEDKTNVAYNNLIWKIDRRLIPLLSLLYLCSFLDRINIGNAKVAGIEKDIHLTPSQYNIVVSIFFVSYGVAEAGLFPGILFYLSIWYTKRQQIMRIAIFFSSAILAGAFGGVLAYGIIKMSGKAYLTGWQWIFILEGSPVVLIGIVTYFYLPNYPETVKWLSDRERLLLIDGLKMDAGVADQSHFSWLQVKRVFMDKQVYFYALANIGNLTSFYSLSLFLPAIIHGMGYSSVQAQLMSAVPYAIAFVFTLAVSYHSQRVNERGIHVCICNLIGIVGFVLLLTVHKYGALSMYIASIIACIGTFSPIPTILSWSTNNIGGHTKRAVACGFIIAFGGMGGIVAGQVNITVPNAITLKCLLKYDNYKRDNLTVEAYNDQCSQEELADWHPDFRYIT</sequence>
<dbReference type="AlphaFoldDB" id="A0A815GMX0"/>
<name>A0A815GMX0_9BILA</name>
<feature type="transmembrane region" description="Helical" evidence="6">
    <location>
        <begin position="90"/>
        <end position="115"/>
    </location>
</feature>
<dbReference type="Proteomes" id="UP000663829">
    <property type="component" value="Unassembled WGS sequence"/>
</dbReference>
<accession>A0A815GMX0</accession>
<gene>
    <name evidence="7" type="ORF">GPM918_LOCUS30483</name>
    <name evidence="8" type="ORF">SRO942_LOCUS31101</name>
</gene>
<evidence type="ECO:0000313" key="8">
    <source>
        <dbReference type="EMBL" id="CAF4204187.1"/>
    </source>
</evidence>
<dbReference type="GO" id="GO:0022857">
    <property type="term" value="F:transmembrane transporter activity"/>
    <property type="evidence" value="ECO:0007669"/>
    <property type="project" value="InterPro"/>
</dbReference>
<evidence type="ECO:0000256" key="5">
    <source>
        <dbReference type="ARBA" id="ARBA00023136"/>
    </source>
</evidence>
<organism evidence="7 9">
    <name type="scientific">Didymodactylos carnosus</name>
    <dbReference type="NCBI Taxonomy" id="1234261"/>
    <lineage>
        <taxon>Eukaryota</taxon>
        <taxon>Metazoa</taxon>
        <taxon>Spiralia</taxon>
        <taxon>Gnathifera</taxon>
        <taxon>Rotifera</taxon>
        <taxon>Eurotatoria</taxon>
        <taxon>Bdelloidea</taxon>
        <taxon>Philodinida</taxon>
        <taxon>Philodinidae</taxon>
        <taxon>Didymodactylos</taxon>
    </lineage>
</organism>
<evidence type="ECO:0000256" key="3">
    <source>
        <dbReference type="ARBA" id="ARBA00022692"/>
    </source>
</evidence>
<keyword evidence="9" id="KW-1185">Reference proteome</keyword>
<dbReference type="Gene3D" id="1.20.1250.20">
    <property type="entry name" value="MFS general substrate transporter like domains"/>
    <property type="match status" value="3"/>
</dbReference>
<feature type="transmembrane region" description="Helical" evidence="6">
    <location>
        <begin position="355"/>
        <end position="377"/>
    </location>
</feature>
<feature type="transmembrane region" description="Helical" evidence="6">
    <location>
        <begin position="320"/>
        <end position="343"/>
    </location>
</feature>
<dbReference type="OrthoDB" id="2985014at2759"/>
<keyword evidence="2" id="KW-0813">Transport</keyword>
<comment type="caution">
    <text evidence="7">The sequence shown here is derived from an EMBL/GenBank/DDBJ whole genome shotgun (WGS) entry which is preliminary data.</text>
</comment>
<dbReference type="EMBL" id="CAJOBC010059434">
    <property type="protein sequence ID" value="CAF4204187.1"/>
    <property type="molecule type" value="Genomic_DNA"/>
</dbReference>
<dbReference type="PANTHER" id="PTHR43791">
    <property type="entry name" value="PERMEASE-RELATED"/>
    <property type="match status" value="1"/>
</dbReference>
<reference evidence="7" key="1">
    <citation type="submission" date="2021-02" db="EMBL/GenBank/DDBJ databases">
        <authorList>
            <person name="Nowell W R."/>
        </authorList>
    </citation>
    <scope>NUCLEOTIDE SEQUENCE</scope>
</reference>
<feature type="transmembrane region" description="Helical" evidence="6">
    <location>
        <begin position="127"/>
        <end position="149"/>
    </location>
</feature>
<dbReference type="PANTHER" id="PTHR43791:SF36">
    <property type="entry name" value="TRANSPORTER, PUTATIVE (AFU_ORTHOLOGUE AFUA_6G08340)-RELATED"/>
    <property type="match status" value="1"/>
</dbReference>
<feature type="transmembrane region" description="Helical" evidence="6">
    <location>
        <begin position="297"/>
        <end position="314"/>
    </location>
</feature>
<dbReference type="EMBL" id="CAJNOQ010014464">
    <property type="protein sequence ID" value="CAF1342111.1"/>
    <property type="molecule type" value="Genomic_DNA"/>
</dbReference>
<dbReference type="GO" id="GO:0016020">
    <property type="term" value="C:membrane"/>
    <property type="evidence" value="ECO:0007669"/>
    <property type="project" value="UniProtKB-SubCell"/>
</dbReference>
<evidence type="ECO:0000256" key="2">
    <source>
        <dbReference type="ARBA" id="ARBA00022448"/>
    </source>
</evidence>
<evidence type="ECO:0000313" key="9">
    <source>
        <dbReference type="Proteomes" id="UP000663829"/>
    </source>
</evidence>
<feature type="transmembrane region" description="Helical" evidence="6">
    <location>
        <begin position="161"/>
        <end position="182"/>
    </location>
</feature>
<evidence type="ECO:0000256" key="4">
    <source>
        <dbReference type="ARBA" id="ARBA00022989"/>
    </source>
</evidence>
<dbReference type="SUPFAM" id="SSF103473">
    <property type="entry name" value="MFS general substrate transporter"/>
    <property type="match status" value="1"/>
</dbReference>